<dbReference type="RefSeq" id="WP_014561878.1">
    <property type="nucleotide sequence ID" value="NC_017464.1"/>
</dbReference>
<evidence type="ECO:0000313" key="4">
    <source>
        <dbReference type="Proteomes" id="UP000007394"/>
    </source>
</evidence>
<dbReference type="SUPFAM" id="SSF50939">
    <property type="entry name" value="Sialidases"/>
    <property type="match status" value="2"/>
</dbReference>
<feature type="chain" id="PRO_5003624228" evidence="1">
    <location>
        <begin position="24"/>
        <end position="533"/>
    </location>
</feature>
<name>I0AP35_IGNAJ</name>
<dbReference type="EMBL" id="CP003418">
    <property type="protein sequence ID" value="AFH50742.1"/>
    <property type="molecule type" value="Genomic_DNA"/>
</dbReference>
<dbReference type="NCBIfam" id="TIGR04183">
    <property type="entry name" value="Por_Secre_tail"/>
    <property type="match status" value="1"/>
</dbReference>
<dbReference type="HOGENOM" id="CLU_445346_0_0_10"/>
<evidence type="ECO:0000313" key="3">
    <source>
        <dbReference type="EMBL" id="AFH50742.1"/>
    </source>
</evidence>
<keyword evidence="4" id="KW-1185">Reference proteome</keyword>
<gene>
    <name evidence="3" type="ordered locus">IALB_3039</name>
</gene>
<accession>I0AP35</accession>
<protein>
    <submittedName>
        <fullName evidence="3">5'-Nucleotidase domain protein</fullName>
    </submittedName>
</protein>
<dbReference type="Pfam" id="PF18962">
    <property type="entry name" value="Por_Secre_tail"/>
    <property type="match status" value="1"/>
</dbReference>
<dbReference type="InterPro" id="IPR036278">
    <property type="entry name" value="Sialidase_sf"/>
</dbReference>
<proteinExistence type="predicted"/>
<feature type="domain" description="Secretion system C-terminal sorting" evidence="2">
    <location>
        <begin position="455"/>
        <end position="529"/>
    </location>
</feature>
<dbReference type="Gene3D" id="2.120.10.10">
    <property type="match status" value="2"/>
</dbReference>
<dbReference type="Gene3D" id="2.60.40.4070">
    <property type="match status" value="1"/>
</dbReference>
<organism evidence="3 4">
    <name type="scientific">Ignavibacterium album (strain DSM 19864 / JCM 16511 / NBRC 101810 / Mat9-16)</name>
    <dbReference type="NCBI Taxonomy" id="945713"/>
    <lineage>
        <taxon>Bacteria</taxon>
        <taxon>Pseudomonadati</taxon>
        <taxon>Ignavibacteriota</taxon>
        <taxon>Ignavibacteria</taxon>
        <taxon>Ignavibacteriales</taxon>
        <taxon>Ignavibacteriaceae</taxon>
        <taxon>Ignavibacterium</taxon>
    </lineage>
</organism>
<dbReference type="KEGG" id="ial:IALB_3039"/>
<dbReference type="InterPro" id="IPR026444">
    <property type="entry name" value="Secre_tail"/>
</dbReference>
<dbReference type="Proteomes" id="UP000007394">
    <property type="component" value="Chromosome"/>
</dbReference>
<dbReference type="CDD" id="cd15482">
    <property type="entry name" value="Sialidase_non-viral"/>
    <property type="match status" value="1"/>
</dbReference>
<sequence>MKLFPYKLILFMVISFYFPTTFCQHGVGTNWQNEILLPRYNESLNPKQRGVLYNNMVVTSGGRIIISTSELNASNINQIYGHYLTFSDDGGNSWSTPVRFTPTDMVIGASSPKLAIDKNNNVYAIWSSVNPKALFISQLDSNLNILHDSIRVSSNMSYGNFVPHLTIDRKNRIHVMWNEGSTNSSNTAESFYSRSTDGGINWSSAIPISSNDGHHSAFPHAQFDNAGDTLAISWRDSVGGLNRWDVYLVFSTDGGQSWTPPIPTITSSDSDWDPDLIIDTNNRIHLFYTKYPATNPFWGARNYYTYSDNLGASWQLPNNPANGMFSDNYRSQLIEGTRYDEKNNILYVTWKDERDFNFSNGNVQGDIMMTYSTDRGINWITPEFITDRNDSTVGFKTATVLPTGEFAVNYEVISEDDINNPATSVRVYFRKRELSITSVSDDNLSVKDYYLLQNYPNPFNPITLISYKLPISSNVKLSIYNLLGEEVSVLVNEHQNAGNYKVTFDGSELSSAIYFYRLQASKFSDVKSMILLK</sequence>
<keyword evidence="1" id="KW-0732">Signal</keyword>
<evidence type="ECO:0000259" key="2">
    <source>
        <dbReference type="Pfam" id="PF18962"/>
    </source>
</evidence>
<reference evidence="3 4" key="1">
    <citation type="journal article" date="2012" name="Front. Microbiol.">
        <title>Complete genome of Ignavibacterium album, a metabolically versatile, flagellated, facultative anaerobe from the phylum Chlorobi.</title>
        <authorList>
            <person name="Liu Z."/>
            <person name="Frigaard N.-U."/>
            <person name="Vogl K."/>
            <person name="Iino T."/>
            <person name="Ohkuma M."/>
            <person name="Overmann J."/>
            <person name="Bryant D.A."/>
        </authorList>
    </citation>
    <scope>NUCLEOTIDE SEQUENCE [LARGE SCALE GENOMIC DNA]</scope>
    <source>
        <strain evidence="4">DSM 19864 / JCM 16511 / NBRC 101810 / Mat9-16</strain>
    </source>
</reference>
<feature type="signal peptide" evidence="1">
    <location>
        <begin position="1"/>
        <end position="23"/>
    </location>
</feature>
<evidence type="ECO:0000256" key="1">
    <source>
        <dbReference type="SAM" id="SignalP"/>
    </source>
</evidence>
<dbReference type="STRING" id="945713.IALB_3039"/>
<dbReference type="eggNOG" id="COG4409">
    <property type="taxonomic scope" value="Bacteria"/>
</dbReference>
<dbReference type="AlphaFoldDB" id="I0AP35"/>